<proteinExistence type="predicted"/>
<sequence>MIGNMVVAGLMLLAPIDPGGTSGTGYQKGREAGVVLRDSQIIVSGDGTGGTGDGYRIKRPCWYEPGPNADDMLKTQRESKPSWIPATEWERHLESLKQFEAEAGKEGRWWTQAYNEADPDAAACLIGLEPYVFVPPGTTPPGGITLAELVDIARAALTVPKPKVQLNPDAKSYVNLGTWVWLDNGGETTRSVTATLPGVMSATVVATQRNIEIDPGTKDEKRAVVKKDCGPTGTPYFKGATEKDLKCGVVYLRASVDLPREVYELTVTSAWDVAVQDDVVPFVYDPIEASATRDVPVGEVQSTVRRGTP</sequence>
<keyword evidence="2" id="KW-1185">Reference proteome</keyword>
<evidence type="ECO:0000313" key="2">
    <source>
        <dbReference type="Proteomes" id="UP000198282"/>
    </source>
</evidence>
<dbReference type="AlphaFoldDB" id="A0A239KIU0"/>
<reference evidence="1 2" key="1">
    <citation type="submission" date="2017-06" db="EMBL/GenBank/DDBJ databases">
        <authorList>
            <person name="Kim H.J."/>
            <person name="Triplett B.A."/>
        </authorList>
    </citation>
    <scope>NUCLEOTIDE SEQUENCE [LARGE SCALE GENOMIC DNA]</scope>
    <source>
        <strain evidence="1 2">CGMCC 4.2132</strain>
    </source>
</reference>
<organism evidence="1 2">
    <name type="scientific">Streptosporangium subroseum</name>
    <dbReference type="NCBI Taxonomy" id="106412"/>
    <lineage>
        <taxon>Bacteria</taxon>
        <taxon>Bacillati</taxon>
        <taxon>Actinomycetota</taxon>
        <taxon>Actinomycetes</taxon>
        <taxon>Streptosporangiales</taxon>
        <taxon>Streptosporangiaceae</taxon>
        <taxon>Streptosporangium</taxon>
    </lineage>
</organism>
<dbReference type="Proteomes" id="UP000198282">
    <property type="component" value="Unassembled WGS sequence"/>
</dbReference>
<dbReference type="RefSeq" id="WP_245878555.1">
    <property type="nucleotide sequence ID" value="NZ_FZOD01000027.1"/>
</dbReference>
<accession>A0A239KIU0</accession>
<gene>
    <name evidence="1" type="ORF">SAMN05216276_102770</name>
</gene>
<name>A0A239KIU0_9ACTN</name>
<protein>
    <submittedName>
        <fullName evidence="1">Enoyl reductase</fullName>
    </submittedName>
</protein>
<dbReference type="EMBL" id="FZOD01000027">
    <property type="protein sequence ID" value="SNT17910.1"/>
    <property type="molecule type" value="Genomic_DNA"/>
</dbReference>
<evidence type="ECO:0000313" key="1">
    <source>
        <dbReference type="EMBL" id="SNT17910.1"/>
    </source>
</evidence>